<reference evidence="2 3" key="1">
    <citation type="submission" date="2016-10" db="EMBL/GenBank/DDBJ databases">
        <authorList>
            <person name="de Groot N.N."/>
        </authorList>
    </citation>
    <scope>NUCLEOTIDE SEQUENCE [LARGE SCALE GENOMIC DNA]</scope>
    <source>
        <strain evidence="2 3">DSM 373</strain>
    </source>
</reference>
<dbReference type="Proteomes" id="UP000199250">
    <property type="component" value="Unassembled WGS sequence"/>
</dbReference>
<dbReference type="AlphaFoldDB" id="A0A1H6VPF9"/>
<dbReference type="OrthoDB" id="7349669at2"/>
<proteinExistence type="predicted"/>
<dbReference type="Gene3D" id="1.10.260.40">
    <property type="entry name" value="lambda repressor-like DNA-binding domains"/>
    <property type="match status" value="1"/>
</dbReference>
<dbReference type="SUPFAM" id="SSF47413">
    <property type="entry name" value="lambda repressor-like DNA-binding domains"/>
    <property type="match status" value="1"/>
</dbReference>
<dbReference type="Pfam" id="PF15731">
    <property type="entry name" value="MqsA_antitoxin"/>
    <property type="match status" value="1"/>
</dbReference>
<dbReference type="InterPro" id="IPR001387">
    <property type="entry name" value="Cro/C1-type_HTH"/>
</dbReference>
<organism evidence="2 3">
    <name type="scientific">Azotobacter beijerinckii</name>
    <dbReference type="NCBI Taxonomy" id="170623"/>
    <lineage>
        <taxon>Bacteria</taxon>
        <taxon>Pseudomonadati</taxon>
        <taxon>Pseudomonadota</taxon>
        <taxon>Gammaproteobacteria</taxon>
        <taxon>Pseudomonadales</taxon>
        <taxon>Pseudomonadaceae</taxon>
        <taxon>Azotobacter</taxon>
    </lineage>
</organism>
<dbReference type="PROSITE" id="PS50943">
    <property type="entry name" value="HTH_CROC1"/>
    <property type="match status" value="1"/>
</dbReference>
<dbReference type="GO" id="GO:0003677">
    <property type="term" value="F:DNA binding"/>
    <property type="evidence" value="ECO:0007669"/>
    <property type="project" value="InterPro"/>
</dbReference>
<accession>A0A1H6VPF9</accession>
<dbReference type="NCBIfam" id="TIGR03831">
    <property type="entry name" value="YgiT_finger"/>
    <property type="match status" value="1"/>
</dbReference>
<gene>
    <name evidence="2" type="ORF">SAMN04244572_02617</name>
</gene>
<feature type="domain" description="HTH cro/C1-type" evidence="1">
    <location>
        <begin position="77"/>
        <end position="130"/>
    </location>
</feature>
<dbReference type="InterPro" id="IPR022452">
    <property type="entry name" value="MqsA"/>
</dbReference>
<dbReference type="InterPro" id="IPR022453">
    <property type="entry name" value="Znf_MqsA-type"/>
</dbReference>
<protein>
    <submittedName>
        <fullName evidence="2">HTH-type transcriptional regulator / antitoxin MqsA</fullName>
    </submittedName>
</protein>
<evidence type="ECO:0000313" key="3">
    <source>
        <dbReference type="Proteomes" id="UP000199250"/>
    </source>
</evidence>
<dbReference type="Gene3D" id="3.10.20.860">
    <property type="match status" value="1"/>
</dbReference>
<name>A0A1H6VPF9_9GAMM</name>
<dbReference type="NCBIfam" id="TIGR03830">
    <property type="entry name" value="CxxCG_CxxCG_HTH"/>
    <property type="match status" value="1"/>
</dbReference>
<dbReference type="InterPro" id="IPR032758">
    <property type="entry name" value="MqsA/HigA-2"/>
</dbReference>
<sequence length="181" mass="19785">MATQAEICPICGEGHLHAQVGEQVVDYRGQSSQIAFHYAECDACGSEQAGAAQLRDNKRAMTAFKKQVDGLLSGTEIRALREELGITQADAARVFGGGPVAFAKYEANDVAQSEAMDKLLRLALEVLDARRWLFERAGLPLGDSAWRRVEVAVPAGRDKQRAHLRVVAQSCFDADDYRYAS</sequence>
<dbReference type="RefSeq" id="WP_090732291.1">
    <property type="nucleotide sequence ID" value="NZ_FNYQ01000044.1"/>
</dbReference>
<dbReference type="EMBL" id="FNYQ01000044">
    <property type="protein sequence ID" value="SEJ06539.1"/>
    <property type="molecule type" value="Genomic_DNA"/>
</dbReference>
<dbReference type="CDD" id="cd00093">
    <property type="entry name" value="HTH_XRE"/>
    <property type="match status" value="1"/>
</dbReference>
<evidence type="ECO:0000313" key="2">
    <source>
        <dbReference type="EMBL" id="SEJ06539.1"/>
    </source>
</evidence>
<dbReference type="InterPro" id="IPR010982">
    <property type="entry name" value="Lambda_DNA-bd_dom_sf"/>
</dbReference>
<evidence type="ECO:0000259" key="1">
    <source>
        <dbReference type="PROSITE" id="PS50943"/>
    </source>
</evidence>